<dbReference type="AlphaFoldDB" id="A0AAN8MXC0"/>
<dbReference type="Proteomes" id="UP001313282">
    <property type="component" value="Unassembled WGS sequence"/>
</dbReference>
<keyword evidence="2" id="KW-1185">Reference proteome</keyword>
<accession>A0AAN8MXC0</accession>
<organism evidence="1 2">
    <name type="scientific">Orbilia javanica</name>
    <dbReference type="NCBI Taxonomy" id="47235"/>
    <lineage>
        <taxon>Eukaryota</taxon>
        <taxon>Fungi</taxon>
        <taxon>Dikarya</taxon>
        <taxon>Ascomycota</taxon>
        <taxon>Pezizomycotina</taxon>
        <taxon>Orbiliomycetes</taxon>
        <taxon>Orbiliales</taxon>
        <taxon>Orbiliaceae</taxon>
        <taxon>Orbilia</taxon>
    </lineage>
</organism>
<dbReference type="EMBL" id="JAVHNR010000004">
    <property type="protein sequence ID" value="KAK6344706.1"/>
    <property type="molecule type" value="Genomic_DNA"/>
</dbReference>
<reference evidence="1 2" key="1">
    <citation type="submission" date="2019-10" db="EMBL/GenBank/DDBJ databases">
        <authorList>
            <person name="Palmer J.M."/>
        </authorList>
    </citation>
    <scope>NUCLEOTIDE SEQUENCE [LARGE SCALE GENOMIC DNA]</scope>
    <source>
        <strain evidence="1 2">TWF718</strain>
    </source>
</reference>
<proteinExistence type="predicted"/>
<comment type="caution">
    <text evidence="1">The sequence shown here is derived from an EMBL/GenBank/DDBJ whole genome shotgun (WGS) entry which is preliminary data.</text>
</comment>
<evidence type="ECO:0000313" key="1">
    <source>
        <dbReference type="EMBL" id="KAK6344706.1"/>
    </source>
</evidence>
<evidence type="ECO:0000313" key="2">
    <source>
        <dbReference type="Proteomes" id="UP001313282"/>
    </source>
</evidence>
<gene>
    <name evidence="1" type="ORF">TWF718_006666</name>
</gene>
<protein>
    <submittedName>
        <fullName evidence="1">Uncharacterized protein</fullName>
    </submittedName>
</protein>
<name>A0AAN8MXC0_9PEZI</name>
<sequence>MPPPTPPLTITLKSHTTTVYLLLPPTTPLQALFEALFETLTSSTQHLPLPAPASIASLKLGLPRDTTPPTFQLLDESSLKGKPTLTSVGIRDGSVLAFEVVDGGGDGWDGEFTVVWAADDEEMSQSQSQGV</sequence>